<protein>
    <submittedName>
        <fullName evidence="2">Uncharacterized protein</fullName>
    </submittedName>
</protein>
<dbReference type="Proteomes" id="UP000272140">
    <property type="component" value="Unassembled WGS sequence"/>
</dbReference>
<proteinExistence type="predicted"/>
<dbReference type="EMBL" id="RKIO01000002">
    <property type="protein sequence ID" value="RSC13361.1"/>
    <property type="molecule type" value="Genomic_DNA"/>
</dbReference>
<evidence type="ECO:0000256" key="1">
    <source>
        <dbReference type="SAM" id="MobiDB-lite"/>
    </source>
</evidence>
<accession>A0A3R9BHJ1</accession>
<evidence type="ECO:0000313" key="2">
    <source>
        <dbReference type="EMBL" id="RSC13361.1"/>
    </source>
</evidence>
<gene>
    <name evidence="2" type="ORF">EGT41_08395</name>
</gene>
<dbReference type="AlphaFoldDB" id="A0A3R9BHJ1"/>
<comment type="caution">
    <text evidence="2">The sequence shown here is derived from an EMBL/GenBank/DDBJ whole genome shotgun (WGS) entry which is preliminary data.</text>
</comment>
<sequence>MPFRVSRATGRDPAPLAGSTRKRPARFSLRQPMSARLPAPPRSGYKSASHSGACAAPLPLTSENA</sequence>
<name>A0A3R9BHJ1_9BURK</name>
<evidence type="ECO:0000313" key="3">
    <source>
        <dbReference type="Proteomes" id="UP000272140"/>
    </source>
</evidence>
<organism evidence="2 3">
    <name type="scientific">Burkholderia cenocepacia</name>
    <dbReference type="NCBI Taxonomy" id="95486"/>
    <lineage>
        <taxon>Bacteria</taxon>
        <taxon>Pseudomonadati</taxon>
        <taxon>Pseudomonadota</taxon>
        <taxon>Betaproteobacteria</taxon>
        <taxon>Burkholderiales</taxon>
        <taxon>Burkholderiaceae</taxon>
        <taxon>Burkholderia</taxon>
        <taxon>Burkholderia cepacia complex</taxon>
    </lineage>
</organism>
<reference evidence="3" key="1">
    <citation type="submission" date="2018-11" db="EMBL/GenBank/DDBJ databases">
        <title>FDA dAtabase for Regulatory Grade micrObial Sequences (FDA-ARGOS): Supporting development and validation of Infectious Disease Dx tests.</title>
        <authorList>
            <person name="Goldberg B."/>
            <person name="Campos J."/>
            <person name="Tallon L."/>
            <person name="Sadzewicz L."/>
            <person name="Zhao X."/>
            <person name="Vavikolanu K."/>
            <person name="Mehta A."/>
            <person name="Aluvathingal J."/>
            <person name="Nadendla S."/>
            <person name="Geyer C."/>
            <person name="Nandy P."/>
            <person name="Yan Y."/>
            <person name="Sichtig H."/>
        </authorList>
    </citation>
    <scope>NUCLEOTIDE SEQUENCE [LARGE SCALE GENOMIC DNA]</scope>
    <source>
        <strain evidence="3">FDAARGOS_544</strain>
    </source>
</reference>
<feature type="region of interest" description="Disordered" evidence="1">
    <location>
        <begin position="1"/>
        <end position="65"/>
    </location>
</feature>